<dbReference type="Proteomes" id="UP000504636">
    <property type="component" value="Unplaced"/>
</dbReference>
<gene>
    <name evidence="2 4" type="ORF">BDZ99DRAFT_109595</name>
</gene>
<evidence type="ECO:0000313" key="4">
    <source>
        <dbReference type="RefSeq" id="XP_033572642.1"/>
    </source>
</evidence>
<reference evidence="4" key="2">
    <citation type="submission" date="2020-04" db="EMBL/GenBank/DDBJ databases">
        <authorList>
            <consortium name="NCBI Genome Project"/>
        </authorList>
    </citation>
    <scope>NUCLEOTIDE SEQUENCE</scope>
    <source>
        <strain evidence="4">CBS 304.34</strain>
    </source>
</reference>
<dbReference type="OrthoDB" id="3486565at2759"/>
<dbReference type="RefSeq" id="XP_033572642.1">
    <property type="nucleotide sequence ID" value="XM_033712391.1"/>
</dbReference>
<protein>
    <submittedName>
        <fullName evidence="2 4">HET-domain-containing protein</fullName>
    </submittedName>
</protein>
<dbReference type="GeneID" id="54453284"/>
<organism evidence="2">
    <name type="scientific">Mytilinidion resinicola</name>
    <dbReference type="NCBI Taxonomy" id="574789"/>
    <lineage>
        <taxon>Eukaryota</taxon>
        <taxon>Fungi</taxon>
        <taxon>Dikarya</taxon>
        <taxon>Ascomycota</taxon>
        <taxon>Pezizomycotina</taxon>
        <taxon>Dothideomycetes</taxon>
        <taxon>Pleosporomycetidae</taxon>
        <taxon>Mytilinidiales</taxon>
        <taxon>Mytilinidiaceae</taxon>
        <taxon>Mytilinidion</taxon>
    </lineage>
</organism>
<dbReference type="InterPro" id="IPR010730">
    <property type="entry name" value="HET"/>
</dbReference>
<proteinExistence type="predicted"/>
<dbReference type="PANTHER" id="PTHR33112">
    <property type="entry name" value="DOMAIN PROTEIN, PUTATIVE-RELATED"/>
    <property type="match status" value="1"/>
</dbReference>
<sequence length="607" mass="69564">MIEFPSRPVQDLIELAHTCRICRIFHLAVLKYNKESPELPAVEINPSLRVWYEEDERLCQINFDFYDTEQNLINQKTGHIELHPVLDPEPRILPATASTGPEIWAWLLECKSTCLKSHSKCRQDHNEKFLPTRLLDIGPDQGSRIKLISNDDIPQSSETPTQYLSLSHKWGDSKFLALTSLNISQLTAGIDLKELPQTFRDAVLVSRHLGHQYLWIDSLCIIQDSFADWEQEASTMGQVYQNSIFNIAASESDVSSHGLFRQKDNSLWKPFRIKFRTSLIDKDYFCFYDRWKGFEDETPLNARGWVLQERLLSPRTIHFATPVFWECRELVACPAKMRISHQIPPEWNVKKIWPSWYSEHFDNTWAILKFWETSVGKYTKCSLTKSFDKLIAISGIARVVQSILNDDYVAGLWKHHLIRGLIWHVQPNKPFMIAKPYRAPSWSWASIDGPIDTSLSQNACNPLATILACQTTGSNVDVFGNLTDGFIELTATLIHMPREIYADLEADPYLDFRVSFETDPNPYSEDIFLLPISTIGFDIVSQKLCIFCLVVSPTGQRRGSACYQRVGSALLDANGNRMDSGIYNTMNLPTWVPPPWLKGDTERLTLV</sequence>
<feature type="domain" description="Heterokaryon incompatibility" evidence="1">
    <location>
        <begin position="163"/>
        <end position="309"/>
    </location>
</feature>
<dbReference type="AlphaFoldDB" id="A0A6A6YAT0"/>
<accession>A0A6A6YAT0</accession>
<evidence type="ECO:0000313" key="3">
    <source>
        <dbReference type="Proteomes" id="UP000504636"/>
    </source>
</evidence>
<name>A0A6A6YAT0_9PEZI</name>
<reference evidence="4" key="3">
    <citation type="submission" date="2025-04" db="UniProtKB">
        <authorList>
            <consortium name="RefSeq"/>
        </authorList>
    </citation>
    <scope>IDENTIFICATION</scope>
    <source>
        <strain evidence="4">CBS 304.34</strain>
    </source>
</reference>
<dbReference type="Pfam" id="PF06985">
    <property type="entry name" value="HET"/>
    <property type="match status" value="1"/>
</dbReference>
<reference evidence="2 4" key="1">
    <citation type="journal article" date="2020" name="Stud. Mycol.">
        <title>101 Dothideomycetes genomes: a test case for predicting lifestyles and emergence of pathogens.</title>
        <authorList>
            <person name="Haridas S."/>
            <person name="Albert R."/>
            <person name="Binder M."/>
            <person name="Bloem J."/>
            <person name="Labutti K."/>
            <person name="Salamov A."/>
            <person name="Andreopoulos B."/>
            <person name="Baker S."/>
            <person name="Barry K."/>
            <person name="Bills G."/>
            <person name="Bluhm B."/>
            <person name="Cannon C."/>
            <person name="Castanera R."/>
            <person name="Culley D."/>
            <person name="Daum C."/>
            <person name="Ezra D."/>
            <person name="Gonzalez J."/>
            <person name="Henrissat B."/>
            <person name="Kuo A."/>
            <person name="Liang C."/>
            <person name="Lipzen A."/>
            <person name="Lutzoni F."/>
            <person name="Magnuson J."/>
            <person name="Mondo S."/>
            <person name="Nolan M."/>
            <person name="Ohm R."/>
            <person name="Pangilinan J."/>
            <person name="Park H.-J."/>
            <person name="Ramirez L."/>
            <person name="Alfaro M."/>
            <person name="Sun H."/>
            <person name="Tritt A."/>
            <person name="Yoshinaga Y."/>
            <person name="Zwiers L.-H."/>
            <person name="Turgeon B."/>
            <person name="Goodwin S."/>
            <person name="Spatafora J."/>
            <person name="Crous P."/>
            <person name="Grigoriev I."/>
        </authorList>
    </citation>
    <scope>NUCLEOTIDE SEQUENCE</scope>
    <source>
        <strain evidence="2 4">CBS 304.34</strain>
    </source>
</reference>
<dbReference type="EMBL" id="MU003709">
    <property type="protein sequence ID" value="KAF2805678.1"/>
    <property type="molecule type" value="Genomic_DNA"/>
</dbReference>
<evidence type="ECO:0000313" key="2">
    <source>
        <dbReference type="EMBL" id="KAF2805678.1"/>
    </source>
</evidence>
<keyword evidence="3" id="KW-1185">Reference proteome</keyword>
<dbReference type="PANTHER" id="PTHR33112:SF10">
    <property type="entry name" value="TOL"/>
    <property type="match status" value="1"/>
</dbReference>
<evidence type="ECO:0000259" key="1">
    <source>
        <dbReference type="Pfam" id="PF06985"/>
    </source>
</evidence>